<proteinExistence type="predicted"/>
<organism evidence="1 2">
    <name type="scientific">Favolaschia claudopus</name>
    <dbReference type="NCBI Taxonomy" id="2862362"/>
    <lineage>
        <taxon>Eukaryota</taxon>
        <taxon>Fungi</taxon>
        <taxon>Dikarya</taxon>
        <taxon>Basidiomycota</taxon>
        <taxon>Agaricomycotina</taxon>
        <taxon>Agaricomycetes</taxon>
        <taxon>Agaricomycetidae</taxon>
        <taxon>Agaricales</taxon>
        <taxon>Marasmiineae</taxon>
        <taxon>Mycenaceae</taxon>
        <taxon>Favolaschia</taxon>
    </lineage>
</organism>
<comment type="caution">
    <text evidence="1">The sequence shown here is derived from an EMBL/GenBank/DDBJ whole genome shotgun (WGS) entry which is preliminary data.</text>
</comment>
<dbReference type="CDD" id="cd21037">
    <property type="entry name" value="MLKL_NTD"/>
    <property type="match status" value="1"/>
</dbReference>
<dbReference type="AlphaFoldDB" id="A0AAW0A126"/>
<sequence>MLEPVTTFITLSTFVKDLIELGEGIRSSIEKVGENRRQIRELAQDVARTLHNLANLTRGKEDALLAPRLLSDLESLKAEMLHVHAECIRNTQVRLPGLRAIGSQFKAWRKRDDLEKKIARLREHVNKCYLQFTAVSAARTEYVASEIAHTTLRMEQRMIVDNVESQVKARRLEALMARLLLESDFGQHKLAQAVEIISDDPTFQSLESQYLSAQLQSLVTSLERLVACDNLSLQSPLFDSEEVTYVFMFTSSSHILHQILGLVLEVSGGAHVVSLESLIGVMNDFLDGGLLKIGMHSEAIAWAHLRIQLLHYAADKGYSHGIIPQVADALCNLSYAHHSRSEFDSAVIFSRKSLDLWLHLSESLPEANNRSGTLNSMVSLAQNLHKAEKNMTALSAAQDAVSLAQSMVKDLIESSFLTPAQEVEAVRCCDAFLVSARIQSSLNRPFDSYKAFKEGFEMACRLAVSGQPPSGECIDSFIDAISKEAEGGRLSLAMLAECVALFRDLASIYPLEFSCQFLYLLHAYTYFSQQDCGILCMNTMRRFLEPTSASPPPALNITRPMQLHPSTVEETLRFYCTMAWAAWDNVAPLIQSIFIAHFLPAMDALHIVKHEPAFNMLSFYCVLHITERALPFLSGAEHALLLQVIAEAVRNFGKGRNAVIDSEGFYLFVGTLYDVCVRSLRMGLLDDSFDFCRVVAEYLQTQVSAVTAAAPWLERFQRLQIFALFDAARLSAAIGCAQQTACMTFDEVDDTKCVLGCIDRARILRRIGRHFEALHFVNRAIQVYLNDVRYINFYFYSLLTELILTWSALEQPQKALENAELVVAACEDADKDLLWTQIHSWAILSNCLAAVGQQEKALETAQKAISSYTQNAEKMWDTFLFTIREEELGGNAFFALSLRLAASGDSEQALTNGQHAIDLYRQLATLAPRHLPTLASSLRHQASILWTLVRPHDAIAACEEAVDILRKVVEPEAYFLPALADALDELGGYLIKMQDVSGASAASIESAEARRKFASLPPEPKWILE</sequence>
<gene>
    <name evidence="1" type="ORF">R3P38DRAFT_2736296</name>
</gene>
<accession>A0AAW0A126</accession>
<dbReference type="EMBL" id="JAWWNJ010000095">
    <property type="protein sequence ID" value="KAK6996991.1"/>
    <property type="molecule type" value="Genomic_DNA"/>
</dbReference>
<reference evidence="1 2" key="1">
    <citation type="journal article" date="2024" name="J Genomics">
        <title>Draft genome sequencing and assembly of Favolaschia claudopus CIRM-BRFM 2984 isolated from oak limbs.</title>
        <authorList>
            <person name="Navarro D."/>
            <person name="Drula E."/>
            <person name="Chaduli D."/>
            <person name="Cazenave R."/>
            <person name="Ahrendt S."/>
            <person name="Wang J."/>
            <person name="Lipzen A."/>
            <person name="Daum C."/>
            <person name="Barry K."/>
            <person name="Grigoriev I.V."/>
            <person name="Favel A."/>
            <person name="Rosso M.N."/>
            <person name="Martin F."/>
        </authorList>
    </citation>
    <scope>NUCLEOTIDE SEQUENCE [LARGE SCALE GENOMIC DNA]</scope>
    <source>
        <strain evidence="1 2">CIRM-BRFM 2984</strain>
    </source>
</reference>
<dbReference type="InterPro" id="IPR059179">
    <property type="entry name" value="MLKL-like_MCAfunc"/>
</dbReference>
<protein>
    <submittedName>
        <fullName evidence="1">Tetratricopeptide repeat family</fullName>
    </submittedName>
</protein>
<dbReference type="InterPro" id="IPR011990">
    <property type="entry name" value="TPR-like_helical_dom_sf"/>
</dbReference>
<evidence type="ECO:0000313" key="1">
    <source>
        <dbReference type="EMBL" id="KAK6996991.1"/>
    </source>
</evidence>
<dbReference type="InterPro" id="IPR019734">
    <property type="entry name" value="TPR_rpt"/>
</dbReference>
<evidence type="ECO:0000313" key="2">
    <source>
        <dbReference type="Proteomes" id="UP001362999"/>
    </source>
</evidence>
<dbReference type="Proteomes" id="UP001362999">
    <property type="component" value="Unassembled WGS sequence"/>
</dbReference>
<name>A0AAW0A126_9AGAR</name>
<dbReference type="SMART" id="SM00028">
    <property type="entry name" value="TPR"/>
    <property type="match status" value="5"/>
</dbReference>
<dbReference type="Gene3D" id="1.25.40.10">
    <property type="entry name" value="Tetratricopeptide repeat domain"/>
    <property type="match status" value="2"/>
</dbReference>
<feature type="non-terminal residue" evidence="1">
    <location>
        <position position="1025"/>
    </location>
</feature>
<dbReference type="SUPFAM" id="SSF48452">
    <property type="entry name" value="TPR-like"/>
    <property type="match status" value="1"/>
</dbReference>
<keyword evidence="2" id="KW-1185">Reference proteome</keyword>